<evidence type="ECO:0000256" key="1">
    <source>
        <dbReference type="SAM" id="Phobius"/>
    </source>
</evidence>
<feature type="transmembrane region" description="Helical" evidence="1">
    <location>
        <begin position="162"/>
        <end position="179"/>
    </location>
</feature>
<dbReference type="GO" id="GO:0009636">
    <property type="term" value="P:response to toxic substance"/>
    <property type="evidence" value="ECO:0007669"/>
    <property type="project" value="TreeGrafter"/>
</dbReference>
<feature type="signal peptide" evidence="2">
    <location>
        <begin position="1"/>
        <end position="18"/>
    </location>
</feature>
<feature type="transmembrane region" description="Helical" evidence="1">
    <location>
        <begin position="80"/>
        <end position="99"/>
    </location>
</feature>
<feature type="transmembrane region" description="Helical" evidence="1">
    <location>
        <begin position="47"/>
        <end position="68"/>
    </location>
</feature>
<dbReference type="InterPro" id="IPR012867">
    <property type="entry name" value="DUF1648"/>
</dbReference>
<evidence type="ECO:0000256" key="2">
    <source>
        <dbReference type="SAM" id="SignalP"/>
    </source>
</evidence>
<dbReference type="EMBL" id="MAQB02000001">
    <property type="protein sequence ID" value="OFJ50274.1"/>
    <property type="molecule type" value="Genomic_DNA"/>
</dbReference>
<dbReference type="InterPro" id="IPR026272">
    <property type="entry name" value="SdpI"/>
</dbReference>
<comment type="caution">
    <text evidence="4">The sequence shown here is derived from an EMBL/GenBank/DDBJ whole genome shotgun (WGS) entry which is preliminary data.</text>
</comment>
<dbReference type="AlphaFoldDB" id="A0A1E8PX67"/>
<feature type="domain" description="DUF1648" evidence="3">
    <location>
        <begin position="11"/>
        <end position="58"/>
    </location>
</feature>
<dbReference type="InterPro" id="IPR025962">
    <property type="entry name" value="SdpI/YhfL"/>
</dbReference>
<dbReference type="Pfam" id="PF07853">
    <property type="entry name" value="DUF1648"/>
    <property type="match status" value="1"/>
</dbReference>
<dbReference type="Pfam" id="PF13630">
    <property type="entry name" value="SdpI"/>
    <property type="match status" value="1"/>
</dbReference>
<dbReference type="PIRSF" id="PIRSF038959">
    <property type="entry name" value="SdpI"/>
    <property type="match status" value="1"/>
</dbReference>
<organism evidence="4 5">
    <name type="scientific">Janthinobacterium lividum</name>
    <dbReference type="NCBI Taxonomy" id="29581"/>
    <lineage>
        <taxon>Bacteria</taxon>
        <taxon>Pseudomonadati</taxon>
        <taxon>Pseudomonadota</taxon>
        <taxon>Betaproteobacteria</taxon>
        <taxon>Burkholderiales</taxon>
        <taxon>Oxalobacteraceae</taxon>
        <taxon>Janthinobacterium</taxon>
    </lineage>
</organism>
<name>A0A1E8PX67_9BURK</name>
<reference evidence="4 5" key="1">
    <citation type="submission" date="2016-10" db="EMBL/GenBank/DDBJ databases">
        <title>Updated version of Genome Assembly of Janthinobacterium lividum ERGS5:01.</title>
        <authorList>
            <person name="Kumar R."/>
            <person name="Acharya V."/>
            <person name="Singh D."/>
        </authorList>
    </citation>
    <scope>NUCLEOTIDE SEQUENCE [LARGE SCALE GENOMIC DNA]</scope>
    <source>
        <strain evidence="4 5">ERGS5:01</strain>
    </source>
</reference>
<feature type="transmembrane region" description="Helical" evidence="1">
    <location>
        <begin position="105"/>
        <end position="128"/>
    </location>
</feature>
<feature type="transmembrane region" description="Helical" evidence="1">
    <location>
        <begin position="185"/>
        <end position="204"/>
    </location>
</feature>
<evidence type="ECO:0000313" key="4">
    <source>
        <dbReference type="EMBL" id="OFJ50274.1"/>
    </source>
</evidence>
<evidence type="ECO:0000259" key="3">
    <source>
        <dbReference type="Pfam" id="PF07853"/>
    </source>
</evidence>
<sequence>MKARFIALSLLMIAAVCAATVYAWPQLPEVVAIHWNYRGEVDDYAPRAVLWLLGPGLMAFILLLALLLPSLSPQRFEVQPFAPTFYYSFVVVLGLLAYVHGLVLASAMGMAVPISSAVPAGLLLMLVLMGNPMGKVRRNFFFGIRTPWTLASERVWYATHRLAARLMVGSGLLGLGALALGAPGWLLLVLALAWVPLVILYSLLHYKRLDKDQLGIH</sequence>
<feature type="chain" id="PRO_5009214863" description="DUF1648 domain-containing protein" evidence="2">
    <location>
        <begin position="19"/>
        <end position="217"/>
    </location>
</feature>
<keyword evidence="1" id="KW-1133">Transmembrane helix</keyword>
<dbReference type="Proteomes" id="UP000092634">
    <property type="component" value="Unassembled WGS sequence"/>
</dbReference>
<proteinExistence type="predicted"/>
<keyword evidence="1" id="KW-0472">Membrane</keyword>
<keyword evidence="1" id="KW-0812">Transmembrane</keyword>
<gene>
    <name evidence="4" type="ORF">BA896_015120</name>
</gene>
<evidence type="ECO:0000313" key="5">
    <source>
        <dbReference type="Proteomes" id="UP000092634"/>
    </source>
</evidence>
<protein>
    <recommendedName>
        <fullName evidence="3">DUF1648 domain-containing protein</fullName>
    </recommendedName>
</protein>
<dbReference type="PANTHER" id="PTHR37810:SF5">
    <property type="entry name" value="IMMUNITY PROTEIN SDPI"/>
    <property type="match status" value="1"/>
</dbReference>
<accession>A0A1E8PX67</accession>
<keyword evidence="2" id="KW-0732">Signal</keyword>
<dbReference type="PANTHER" id="PTHR37810">
    <property type="entry name" value="IMMUNITY PROTEIN SDPI"/>
    <property type="match status" value="1"/>
</dbReference>